<sequence>MLEAKLFVQKRSQITTLKQPKELGYYSKTIENEFLIQSDTMLSYYYFPDSYLEKNFDLTAGAKKFKECMDTPDFDQATLHGLLDTIQHYEERRKKKVKADIITFRGIMRKLISSAFDNPKYANVNFRIVSFDGQLFIKEAKEKNSKGSANKNTNSLEFRNYYSGYKFEALTVLSKPFPETPRHILEKRHKKLVDNGEQYISVVRTGIGKCKLILGAEVDCVFDFKEENGDNLKHYAELKCTKAVNTVAEARSFERKIFKTWIQCFLVGINRIIYGFRDENYILKSVEEFTTQEIPILLKNNPQMTNVCLDAVKWYGAFTEWLMATIPPTTGDEIKAYTLVYEYNHLKLAEISESDPEYNDIVHGDAVLSESFKNWRKTLAQKDNNVE</sequence>
<keyword evidence="10" id="KW-1185">Reference proteome</keyword>
<evidence type="ECO:0000256" key="7">
    <source>
        <dbReference type="RuleBase" id="RU367113"/>
    </source>
</evidence>
<dbReference type="GO" id="GO:0034353">
    <property type="term" value="F:mRNA 5'-diphosphatase activity"/>
    <property type="evidence" value="ECO:0007669"/>
    <property type="project" value="TreeGrafter"/>
</dbReference>
<dbReference type="EC" id="3.6.1.-" evidence="7"/>
<feature type="domain" description="RAI1-like" evidence="8">
    <location>
        <begin position="18"/>
        <end position="352"/>
    </location>
</feature>
<gene>
    <name evidence="9" type="ORF">AW171_hschr84707</name>
</gene>
<dbReference type="Pfam" id="PF08652">
    <property type="entry name" value="RAI1"/>
    <property type="match status" value="1"/>
</dbReference>
<keyword evidence="7" id="KW-0547">Nucleotide-binding</keyword>
<evidence type="ECO:0000256" key="6">
    <source>
        <dbReference type="ARBA" id="ARBA00048124"/>
    </source>
</evidence>
<dbReference type="GO" id="GO:0005634">
    <property type="term" value="C:nucleus"/>
    <property type="evidence" value="ECO:0007669"/>
    <property type="project" value="UniProtKB-SubCell"/>
</dbReference>
<comment type="subcellular location">
    <subcellularLocation>
        <location evidence="7">Nucleus</location>
    </subcellularLocation>
</comment>
<dbReference type="GO" id="GO:0003723">
    <property type="term" value="F:RNA binding"/>
    <property type="evidence" value="ECO:0007669"/>
    <property type="project" value="UniProtKB-KW"/>
</dbReference>
<dbReference type="GO" id="GO:0000166">
    <property type="term" value="F:nucleotide binding"/>
    <property type="evidence" value="ECO:0007669"/>
    <property type="project" value="UniProtKB-KW"/>
</dbReference>
<dbReference type="GO" id="GO:0000956">
    <property type="term" value="P:nuclear-transcribed mRNA catabolic process"/>
    <property type="evidence" value="ECO:0007669"/>
    <property type="project" value="TreeGrafter"/>
</dbReference>
<accession>A0A0X8HW86</accession>
<comment type="cofactor">
    <cofactor evidence="1 7">
        <name>a divalent metal cation</name>
        <dbReference type="ChEBI" id="CHEBI:60240"/>
    </cofactor>
</comment>
<dbReference type="EMBL" id="CP014248">
    <property type="protein sequence ID" value="AMD22656.1"/>
    <property type="molecule type" value="Genomic_DNA"/>
</dbReference>
<dbReference type="GO" id="GO:0110155">
    <property type="term" value="P:NAD-cap decapping"/>
    <property type="evidence" value="ECO:0007669"/>
    <property type="project" value="TreeGrafter"/>
</dbReference>
<dbReference type="InterPro" id="IPR039039">
    <property type="entry name" value="RAI1-like_fam"/>
</dbReference>
<dbReference type="AlphaFoldDB" id="A0A0X8HW86"/>
<dbReference type="GO" id="GO:0046872">
    <property type="term" value="F:metal ion binding"/>
    <property type="evidence" value="ECO:0007669"/>
    <property type="project" value="UniProtKB-KW"/>
</dbReference>
<dbReference type="RefSeq" id="XP_017989652.1">
    <property type="nucleotide sequence ID" value="XM_018134076.1"/>
</dbReference>
<evidence type="ECO:0000259" key="8">
    <source>
        <dbReference type="Pfam" id="PF08652"/>
    </source>
</evidence>
<protein>
    <recommendedName>
        <fullName evidence="7">Decapping nuclease</fullName>
        <ecNumber evidence="7">3.6.1.-</ecNumber>
    </recommendedName>
</protein>
<evidence type="ECO:0000313" key="10">
    <source>
        <dbReference type="Proteomes" id="UP000243052"/>
    </source>
</evidence>
<proteinExistence type="inferred from homology"/>
<evidence type="ECO:0000313" key="9">
    <source>
        <dbReference type="EMBL" id="AMD22656.1"/>
    </source>
</evidence>
<comment type="catalytic activity">
    <reaction evidence="5">
        <text>a 5'-end triphospho-ribonucleoside in mRNA + H2O = a 5'-end phospho-ribonucleoside in mRNA + diphosphate + H(+)</text>
        <dbReference type="Rhea" id="RHEA:78683"/>
        <dbReference type="Rhea" id="RHEA-COMP:15692"/>
        <dbReference type="Rhea" id="RHEA-COMP:17164"/>
        <dbReference type="ChEBI" id="CHEBI:15377"/>
        <dbReference type="ChEBI" id="CHEBI:15378"/>
        <dbReference type="ChEBI" id="CHEBI:33019"/>
        <dbReference type="ChEBI" id="CHEBI:138282"/>
        <dbReference type="ChEBI" id="CHEBI:167618"/>
    </reaction>
    <physiologicalReaction direction="left-to-right" evidence="5">
        <dbReference type="Rhea" id="RHEA:78684"/>
    </physiologicalReaction>
</comment>
<keyword evidence="7" id="KW-0479">Metal-binding</keyword>
<comment type="catalytic activity">
    <reaction evidence="4">
        <text>a 5'-end (N(7)-methyl 5'-triphosphoguanosine)-ribonucleoside-ribonucleotide in mRNA + H2O = a (N(7)-methyl 5'-triphosphoguanosine)-nucleoside + a 5'-end phospho-ribonucleoside in mRNA + H(+)</text>
        <dbReference type="Rhea" id="RHEA:66928"/>
        <dbReference type="Rhea" id="RHEA-COMP:15692"/>
        <dbReference type="Rhea" id="RHEA-COMP:17313"/>
        <dbReference type="ChEBI" id="CHEBI:15377"/>
        <dbReference type="ChEBI" id="CHEBI:15378"/>
        <dbReference type="ChEBI" id="CHEBI:138282"/>
        <dbReference type="ChEBI" id="CHEBI:172876"/>
        <dbReference type="ChEBI" id="CHEBI:172877"/>
    </reaction>
    <physiologicalReaction direction="left-to-right" evidence="4">
        <dbReference type="Rhea" id="RHEA:66929"/>
    </physiologicalReaction>
</comment>
<dbReference type="GO" id="GO:0004518">
    <property type="term" value="F:nuclease activity"/>
    <property type="evidence" value="ECO:0007669"/>
    <property type="project" value="UniProtKB-KW"/>
</dbReference>
<evidence type="ECO:0000256" key="5">
    <source>
        <dbReference type="ARBA" id="ARBA00044692"/>
    </source>
</evidence>
<evidence type="ECO:0000256" key="3">
    <source>
        <dbReference type="ARBA" id="ARBA00022722"/>
    </source>
</evidence>
<name>A0A0X8HW86_9SACH</name>
<dbReference type="PANTHER" id="PTHR12395">
    <property type="entry name" value="DOM-3 RELATED"/>
    <property type="match status" value="1"/>
</dbReference>
<organism evidence="9 10">
    <name type="scientific">Eremothecium sinecaudum</name>
    <dbReference type="NCBI Taxonomy" id="45286"/>
    <lineage>
        <taxon>Eukaryota</taxon>
        <taxon>Fungi</taxon>
        <taxon>Dikarya</taxon>
        <taxon>Ascomycota</taxon>
        <taxon>Saccharomycotina</taxon>
        <taxon>Saccharomycetes</taxon>
        <taxon>Saccharomycetales</taxon>
        <taxon>Saccharomycetaceae</taxon>
        <taxon>Eremothecium</taxon>
    </lineage>
</organism>
<reference evidence="9 10" key="1">
    <citation type="submission" date="2016-01" db="EMBL/GenBank/DDBJ databases">
        <title>Genome sequence of the yeast Holleya sinecauda.</title>
        <authorList>
            <person name="Dietrich F.S."/>
        </authorList>
    </citation>
    <scope>NUCLEOTIDE SEQUENCE [LARGE SCALE GENOMIC DNA]</scope>
    <source>
        <strain evidence="9 10">ATCC 58844</strain>
    </source>
</reference>
<evidence type="ECO:0000256" key="1">
    <source>
        <dbReference type="ARBA" id="ARBA00001968"/>
    </source>
</evidence>
<comment type="function">
    <text evidence="7">Decapping enzyme for NAD-capped RNAs: specifically hydrolyzes the nicotinamide adenine dinucleotide (NAD) cap from a subset of RNAs by removing the entire NAD moiety from the 5'-end of an NAD-capped RNA.</text>
</comment>
<dbReference type="Proteomes" id="UP000243052">
    <property type="component" value="Chromosome viii"/>
</dbReference>
<comment type="similarity">
    <text evidence="2 7">Belongs to the DXO/Dom3Z family.</text>
</comment>
<keyword evidence="3 7" id="KW-0540">Nuclease</keyword>
<comment type="catalytic activity">
    <reaction evidence="6">
        <text>a 5'-end NAD(+)-phospho-ribonucleoside in mRNA + H2O = a 5'-end phospho-ribonucleoside in mRNA + NAD(+) + H(+)</text>
        <dbReference type="Rhea" id="RHEA:60880"/>
        <dbReference type="Rhea" id="RHEA-COMP:15692"/>
        <dbReference type="Rhea" id="RHEA-COMP:15698"/>
        <dbReference type="ChEBI" id="CHEBI:15377"/>
        <dbReference type="ChEBI" id="CHEBI:15378"/>
        <dbReference type="ChEBI" id="CHEBI:57540"/>
        <dbReference type="ChEBI" id="CHEBI:138282"/>
        <dbReference type="ChEBI" id="CHEBI:144029"/>
    </reaction>
    <physiologicalReaction direction="left-to-right" evidence="6">
        <dbReference type="Rhea" id="RHEA:60881"/>
    </physiologicalReaction>
</comment>
<dbReference type="PANTHER" id="PTHR12395:SF9">
    <property type="entry name" value="DECAPPING AND EXORIBONUCLEASE PROTEIN"/>
    <property type="match status" value="1"/>
</dbReference>
<evidence type="ECO:0000256" key="4">
    <source>
        <dbReference type="ARBA" id="ARBA00044676"/>
    </source>
</evidence>
<dbReference type="GO" id="GO:0005829">
    <property type="term" value="C:cytosol"/>
    <property type="evidence" value="ECO:0007669"/>
    <property type="project" value="TreeGrafter"/>
</dbReference>
<keyword evidence="7" id="KW-0539">Nucleus</keyword>
<evidence type="ECO:0000256" key="2">
    <source>
        <dbReference type="ARBA" id="ARBA00006562"/>
    </source>
</evidence>
<keyword evidence="7" id="KW-0694">RNA-binding</keyword>
<dbReference type="GeneID" id="28726017"/>
<dbReference type="OrthoDB" id="5853397at2759"/>
<dbReference type="InterPro" id="IPR013961">
    <property type="entry name" value="RAI1"/>
</dbReference>
<keyword evidence="7" id="KW-0378">Hydrolase</keyword>
<dbReference type="STRING" id="45286.A0A0X8HW86"/>